<dbReference type="CDD" id="cd06259">
    <property type="entry name" value="YdcF-like"/>
    <property type="match status" value="1"/>
</dbReference>
<name>A0ABT0XZY5_9ACTN</name>
<dbReference type="InterPro" id="IPR006311">
    <property type="entry name" value="TAT_signal"/>
</dbReference>
<dbReference type="RefSeq" id="WP_251799043.1">
    <property type="nucleotide sequence ID" value="NZ_JAMQOL010000020.1"/>
</dbReference>
<dbReference type="EMBL" id="JAMQOL010000020">
    <property type="protein sequence ID" value="MCM4079175.1"/>
    <property type="molecule type" value="Genomic_DNA"/>
</dbReference>
<keyword evidence="3" id="KW-1185">Reference proteome</keyword>
<gene>
    <name evidence="2" type="ORF">LXN57_16495</name>
</gene>
<dbReference type="PROSITE" id="PS51318">
    <property type="entry name" value="TAT"/>
    <property type="match status" value="1"/>
</dbReference>
<evidence type="ECO:0000259" key="1">
    <source>
        <dbReference type="Pfam" id="PF02698"/>
    </source>
</evidence>
<dbReference type="PANTHER" id="PTHR30336">
    <property type="entry name" value="INNER MEMBRANE PROTEIN, PROBABLE PERMEASE"/>
    <property type="match status" value="1"/>
</dbReference>
<evidence type="ECO:0000313" key="2">
    <source>
        <dbReference type="EMBL" id="MCM4079175.1"/>
    </source>
</evidence>
<reference evidence="2 3" key="1">
    <citation type="submission" date="2022-06" db="EMBL/GenBank/DDBJ databases">
        <title>Actinoplanes abujensis sp. nov., isolated from Nigerian arid soil.</title>
        <authorList>
            <person name="Ding P."/>
        </authorList>
    </citation>
    <scope>NUCLEOTIDE SEQUENCE [LARGE SCALE GENOMIC DNA]</scope>
    <source>
        <strain evidence="3">TRM88002</strain>
    </source>
</reference>
<dbReference type="Proteomes" id="UP001523216">
    <property type="component" value="Unassembled WGS sequence"/>
</dbReference>
<proteinExistence type="predicted"/>
<dbReference type="InterPro" id="IPR003848">
    <property type="entry name" value="DUF218"/>
</dbReference>
<feature type="domain" description="DUF218" evidence="1">
    <location>
        <begin position="54"/>
        <end position="170"/>
    </location>
</feature>
<dbReference type="InterPro" id="IPR051599">
    <property type="entry name" value="Cell_Envelope_Assoc"/>
</dbReference>
<protein>
    <submittedName>
        <fullName evidence="2">YdcF family protein</fullName>
    </submittedName>
</protein>
<evidence type="ECO:0000313" key="3">
    <source>
        <dbReference type="Proteomes" id="UP001523216"/>
    </source>
</evidence>
<organism evidence="2 3">
    <name type="scientific">Paractinoplanes hotanensis</name>
    <dbReference type="NCBI Taxonomy" id="2906497"/>
    <lineage>
        <taxon>Bacteria</taxon>
        <taxon>Bacillati</taxon>
        <taxon>Actinomycetota</taxon>
        <taxon>Actinomycetes</taxon>
        <taxon>Micromonosporales</taxon>
        <taxon>Micromonosporaceae</taxon>
        <taxon>Paractinoplanes</taxon>
    </lineage>
</organism>
<accession>A0ABT0XZY5</accession>
<dbReference type="PANTHER" id="PTHR30336:SF6">
    <property type="entry name" value="INTEGRAL MEMBRANE PROTEIN"/>
    <property type="match status" value="1"/>
</dbReference>
<comment type="caution">
    <text evidence="2">The sequence shown here is derived from an EMBL/GenBank/DDBJ whole genome shotgun (WGS) entry which is preliminary data.</text>
</comment>
<dbReference type="Pfam" id="PF02698">
    <property type="entry name" value="DUF218"/>
    <property type="match status" value="1"/>
</dbReference>
<sequence length="226" mass="24252">MPIITRRRLLRLSVLAVVLAVAAGGLTSAGGELWTRAAAQGHVYREADVPAAPVALVLGSEVYADGSPSPFLAARLDIAQRLLEAGKVKAILLSGDHSRWEYDEPGSMEVYLVARGVPASRIALDYAGFDTYDSCARAGRVFGVRQAIVVTQTYHLDRAVALCRSQGIDATGVGDDTVKIYEDPWRNSVIRERGAVVKAVTDVISHRDPVFLGRPETTVHEALSAS</sequence>